<dbReference type="AlphaFoldDB" id="A0A3M0J0G7"/>
<reference evidence="1 2" key="1">
    <citation type="submission" date="2018-07" db="EMBL/GenBank/DDBJ databases">
        <title>A high quality draft genome assembly of the barn swallow (H. rustica rustica).</title>
        <authorList>
            <person name="Formenti G."/>
            <person name="Chiara M."/>
            <person name="Poveda L."/>
            <person name="Francoijs K.-J."/>
            <person name="Bonisoli-Alquati A."/>
            <person name="Canova L."/>
            <person name="Gianfranceschi L."/>
            <person name="Horner D.S."/>
            <person name="Saino N."/>
        </authorList>
    </citation>
    <scope>NUCLEOTIDE SEQUENCE [LARGE SCALE GENOMIC DNA]</scope>
    <source>
        <strain evidence="1">Chelidonia</strain>
        <tissue evidence="1">Blood</tissue>
    </source>
</reference>
<proteinExistence type="predicted"/>
<gene>
    <name evidence="1" type="ORF">DUI87_29116</name>
</gene>
<dbReference type="Proteomes" id="UP000269221">
    <property type="component" value="Unassembled WGS sequence"/>
</dbReference>
<accession>A0A3M0J0G7</accession>
<evidence type="ECO:0000313" key="1">
    <source>
        <dbReference type="EMBL" id="RMB94308.1"/>
    </source>
</evidence>
<keyword evidence="2" id="KW-1185">Reference proteome</keyword>
<organism evidence="1 2">
    <name type="scientific">Hirundo rustica rustica</name>
    <dbReference type="NCBI Taxonomy" id="333673"/>
    <lineage>
        <taxon>Eukaryota</taxon>
        <taxon>Metazoa</taxon>
        <taxon>Chordata</taxon>
        <taxon>Craniata</taxon>
        <taxon>Vertebrata</taxon>
        <taxon>Euteleostomi</taxon>
        <taxon>Archelosauria</taxon>
        <taxon>Archosauria</taxon>
        <taxon>Dinosauria</taxon>
        <taxon>Saurischia</taxon>
        <taxon>Theropoda</taxon>
        <taxon>Coelurosauria</taxon>
        <taxon>Aves</taxon>
        <taxon>Neognathae</taxon>
        <taxon>Neoaves</taxon>
        <taxon>Telluraves</taxon>
        <taxon>Australaves</taxon>
        <taxon>Passeriformes</taxon>
        <taxon>Sylvioidea</taxon>
        <taxon>Hirundinidae</taxon>
        <taxon>Hirundo</taxon>
    </lineage>
</organism>
<evidence type="ECO:0000313" key="2">
    <source>
        <dbReference type="Proteomes" id="UP000269221"/>
    </source>
</evidence>
<dbReference type="EMBL" id="QRBI01000197">
    <property type="protein sequence ID" value="RMB94308.1"/>
    <property type="molecule type" value="Genomic_DNA"/>
</dbReference>
<comment type="caution">
    <text evidence="1">The sequence shown here is derived from an EMBL/GenBank/DDBJ whole genome shotgun (WGS) entry which is preliminary data.</text>
</comment>
<name>A0A3M0J0G7_HIRRU</name>
<sequence length="217" mass="24065">MSRQMLTSKQLLEEAALEATLPDHFVPLLTALAVVKGFVDRGQSAASWSCPGMEPSSRRVLSRAVPEAAVWLHKPGAFLHSPKHLMAPGSHGILEWFGFDGMIKIIQFQPLCCGQGQLSLDQIAQGPVQVALNTPSNGASTTSLGNLDALERSQIVQQRTNHDKKEDNDKMVHSQTSLFWSCYREGPSIRDLKSFKFYFMRLARELERDEQGDGKDA</sequence>
<protein>
    <submittedName>
        <fullName evidence="1">Uncharacterized protein</fullName>
    </submittedName>
</protein>
<dbReference type="OrthoDB" id="10650975at2759"/>